<dbReference type="GO" id="GO:0005524">
    <property type="term" value="F:ATP binding"/>
    <property type="evidence" value="ECO:0007669"/>
    <property type="project" value="UniProtKB-KW"/>
</dbReference>
<evidence type="ECO:0000256" key="1">
    <source>
        <dbReference type="ARBA" id="ARBA00022741"/>
    </source>
</evidence>
<dbReference type="InterPro" id="IPR017871">
    <property type="entry name" value="ABC_transporter-like_CS"/>
</dbReference>
<dbReference type="Pfam" id="PF00005">
    <property type="entry name" value="ABC_tran"/>
    <property type="match status" value="1"/>
</dbReference>
<dbReference type="PANTHER" id="PTHR43582:SF2">
    <property type="entry name" value="LINEARMYCIN RESISTANCE ATP-BINDING PROTEIN LNRL"/>
    <property type="match status" value="1"/>
</dbReference>
<dbReference type="Proteomes" id="UP000245390">
    <property type="component" value="Unassembled WGS sequence"/>
</dbReference>
<evidence type="ECO:0000313" key="4">
    <source>
        <dbReference type="EMBL" id="PWK55130.1"/>
    </source>
</evidence>
<keyword evidence="2 4" id="KW-0067">ATP-binding</keyword>
<proteinExistence type="predicted"/>
<keyword evidence="5" id="KW-1185">Reference proteome</keyword>
<dbReference type="EMBL" id="QGGV01000008">
    <property type="protein sequence ID" value="PWK55130.1"/>
    <property type="molecule type" value="Genomic_DNA"/>
</dbReference>
<evidence type="ECO:0000313" key="5">
    <source>
        <dbReference type="Proteomes" id="UP000245390"/>
    </source>
</evidence>
<dbReference type="OrthoDB" id="9778547at2"/>
<keyword evidence="1" id="KW-0547">Nucleotide-binding</keyword>
<dbReference type="SMART" id="SM00382">
    <property type="entry name" value="AAA"/>
    <property type="match status" value="1"/>
</dbReference>
<dbReference type="InterPro" id="IPR003593">
    <property type="entry name" value="AAA+_ATPase"/>
</dbReference>
<dbReference type="InterPro" id="IPR027417">
    <property type="entry name" value="P-loop_NTPase"/>
</dbReference>
<name>A0A316G5R7_9RHOB</name>
<sequence length="331" mass="37059">MTRAHSPGPAIRVEGVSKRYGRTLALDEVSFEVRCNEIFALLGPNGAGKTSLLYILCTLLRPDSGVALIGEFDVSRQPLAARRRLGVVFQEPSLDGRLTVYENLNLHGLVYGVPRKLRRQRIDQMLALVELTTWADRPARSLSSGMKRRLEIARALIHDSEILLLDEPTVGLDAQTRDRIWSYIRQLREERQVTVLVTTHYIEEVETCDRVCVVDHGKVLALDKPAVLKRNHGQQLLRIVPKTDADHASIAARYAARLQRQDENEIILTSDDAFSENFLAENGALIRALSIEMPSLESVFLTLTGRDIRDHEASPRDLTKAFGKIGGEHTG</sequence>
<organism evidence="4 5">
    <name type="scientific">Silicimonas algicola</name>
    <dbReference type="NCBI Taxonomy" id="1826607"/>
    <lineage>
        <taxon>Bacteria</taxon>
        <taxon>Pseudomonadati</taxon>
        <taxon>Pseudomonadota</taxon>
        <taxon>Alphaproteobacteria</taxon>
        <taxon>Rhodobacterales</taxon>
        <taxon>Paracoccaceae</taxon>
    </lineage>
</organism>
<dbReference type="RefSeq" id="WP_109760144.1">
    <property type="nucleotide sequence ID" value="NZ_CP034588.1"/>
</dbReference>
<dbReference type="SUPFAM" id="SSF52540">
    <property type="entry name" value="P-loop containing nucleoside triphosphate hydrolases"/>
    <property type="match status" value="1"/>
</dbReference>
<dbReference type="PROSITE" id="PS50893">
    <property type="entry name" value="ABC_TRANSPORTER_2"/>
    <property type="match status" value="1"/>
</dbReference>
<dbReference type="PROSITE" id="PS00211">
    <property type="entry name" value="ABC_TRANSPORTER_1"/>
    <property type="match status" value="1"/>
</dbReference>
<dbReference type="KEGG" id="salo:EF888_07245"/>
<reference evidence="4 5" key="1">
    <citation type="submission" date="2018-05" db="EMBL/GenBank/DDBJ databases">
        <title>Genomic Encyclopedia of Type Strains, Phase IV (KMG-IV): sequencing the most valuable type-strain genomes for metagenomic binning, comparative biology and taxonomic classification.</title>
        <authorList>
            <person name="Goeker M."/>
        </authorList>
    </citation>
    <scope>NUCLEOTIDE SEQUENCE [LARGE SCALE GENOMIC DNA]</scope>
    <source>
        <strain evidence="4 5">DSM 103371</strain>
    </source>
</reference>
<evidence type="ECO:0000259" key="3">
    <source>
        <dbReference type="PROSITE" id="PS50893"/>
    </source>
</evidence>
<accession>A0A316G5R7</accession>
<dbReference type="GO" id="GO:0016887">
    <property type="term" value="F:ATP hydrolysis activity"/>
    <property type="evidence" value="ECO:0007669"/>
    <property type="project" value="InterPro"/>
</dbReference>
<dbReference type="AlphaFoldDB" id="A0A316G5R7"/>
<dbReference type="Gene3D" id="3.40.50.300">
    <property type="entry name" value="P-loop containing nucleotide triphosphate hydrolases"/>
    <property type="match status" value="1"/>
</dbReference>
<dbReference type="InterPro" id="IPR003439">
    <property type="entry name" value="ABC_transporter-like_ATP-bd"/>
</dbReference>
<dbReference type="PANTHER" id="PTHR43582">
    <property type="entry name" value="LINEARMYCIN RESISTANCE ATP-BINDING PROTEIN LNRL"/>
    <property type="match status" value="1"/>
</dbReference>
<comment type="caution">
    <text evidence="4">The sequence shown here is derived from an EMBL/GenBank/DDBJ whole genome shotgun (WGS) entry which is preliminary data.</text>
</comment>
<protein>
    <submittedName>
        <fullName evidence="4">ABC-2 type transport system ATP-binding protein</fullName>
    </submittedName>
</protein>
<gene>
    <name evidence="4" type="ORF">C8D95_1085</name>
</gene>
<evidence type="ECO:0000256" key="2">
    <source>
        <dbReference type="ARBA" id="ARBA00022840"/>
    </source>
</evidence>
<feature type="domain" description="ABC transporter" evidence="3">
    <location>
        <begin position="11"/>
        <end position="241"/>
    </location>
</feature>